<reference evidence="1" key="1">
    <citation type="submission" date="2023-11" db="EMBL/GenBank/DDBJ databases">
        <title>Genome assemblies of two species of porcelain crab, Petrolisthes cinctipes and Petrolisthes manimaculis (Anomura: Porcellanidae).</title>
        <authorList>
            <person name="Angst P."/>
        </authorList>
    </citation>
    <scope>NUCLEOTIDE SEQUENCE</scope>
    <source>
        <strain evidence="1">PB745_02</strain>
        <tissue evidence="1">Gill</tissue>
    </source>
</reference>
<gene>
    <name evidence="1" type="ORF">Pmani_007450</name>
</gene>
<protein>
    <submittedName>
        <fullName evidence="1">Uncharacterized protein</fullName>
    </submittedName>
</protein>
<comment type="caution">
    <text evidence="1">The sequence shown here is derived from an EMBL/GenBank/DDBJ whole genome shotgun (WGS) entry which is preliminary data.</text>
</comment>
<evidence type="ECO:0000313" key="1">
    <source>
        <dbReference type="EMBL" id="KAK4321823.1"/>
    </source>
</evidence>
<proteinExistence type="predicted"/>
<evidence type="ECO:0000313" key="2">
    <source>
        <dbReference type="Proteomes" id="UP001292094"/>
    </source>
</evidence>
<keyword evidence="2" id="KW-1185">Reference proteome</keyword>
<dbReference type="AlphaFoldDB" id="A0AAE1Q902"/>
<sequence>MLAVLVVNGTSTGMAEKQLLVKGTSKGMAEKQLLVKGTSKGMTEKQLLGVLVGQVVEKHLPSGCHLVLMTQAIHSPIVPEVIRLQIGERPLVSLHCIQLRHKVANEMPAAVVHVSR</sequence>
<dbReference type="Proteomes" id="UP001292094">
    <property type="component" value="Unassembled WGS sequence"/>
</dbReference>
<organism evidence="1 2">
    <name type="scientific">Petrolisthes manimaculis</name>
    <dbReference type="NCBI Taxonomy" id="1843537"/>
    <lineage>
        <taxon>Eukaryota</taxon>
        <taxon>Metazoa</taxon>
        <taxon>Ecdysozoa</taxon>
        <taxon>Arthropoda</taxon>
        <taxon>Crustacea</taxon>
        <taxon>Multicrustacea</taxon>
        <taxon>Malacostraca</taxon>
        <taxon>Eumalacostraca</taxon>
        <taxon>Eucarida</taxon>
        <taxon>Decapoda</taxon>
        <taxon>Pleocyemata</taxon>
        <taxon>Anomura</taxon>
        <taxon>Galatheoidea</taxon>
        <taxon>Porcellanidae</taxon>
        <taxon>Petrolisthes</taxon>
    </lineage>
</organism>
<name>A0AAE1Q902_9EUCA</name>
<dbReference type="EMBL" id="JAWZYT010000559">
    <property type="protein sequence ID" value="KAK4321823.1"/>
    <property type="molecule type" value="Genomic_DNA"/>
</dbReference>
<accession>A0AAE1Q902</accession>